<organism evidence="4">
    <name type="scientific">marine sediment metagenome</name>
    <dbReference type="NCBI Taxonomy" id="412755"/>
    <lineage>
        <taxon>unclassified sequences</taxon>
        <taxon>metagenomes</taxon>
        <taxon>ecological metagenomes</taxon>
    </lineage>
</organism>
<evidence type="ECO:0000256" key="2">
    <source>
        <dbReference type="ARBA" id="ARBA00023315"/>
    </source>
</evidence>
<dbReference type="SUPFAM" id="SSF55729">
    <property type="entry name" value="Acyl-CoA N-acyltransferases (Nat)"/>
    <property type="match status" value="1"/>
</dbReference>
<dbReference type="InterPro" id="IPR016181">
    <property type="entry name" value="Acyl_CoA_acyltransferase"/>
</dbReference>
<proteinExistence type="predicted"/>
<dbReference type="EMBL" id="LAZR01061125">
    <property type="protein sequence ID" value="KKK64216.1"/>
    <property type="molecule type" value="Genomic_DNA"/>
</dbReference>
<accession>A0A0F8ZW91</accession>
<reference evidence="4" key="1">
    <citation type="journal article" date="2015" name="Nature">
        <title>Complex archaea that bridge the gap between prokaryotes and eukaryotes.</title>
        <authorList>
            <person name="Spang A."/>
            <person name="Saw J.H."/>
            <person name="Jorgensen S.L."/>
            <person name="Zaremba-Niedzwiedzka K."/>
            <person name="Martijn J."/>
            <person name="Lind A.E."/>
            <person name="van Eijk R."/>
            <person name="Schleper C."/>
            <person name="Guy L."/>
            <person name="Ettema T.J."/>
        </authorList>
    </citation>
    <scope>NUCLEOTIDE SEQUENCE</scope>
</reference>
<protein>
    <recommendedName>
        <fullName evidence="3">N-acetyltransferase domain-containing protein</fullName>
    </recommendedName>
</protein>
<dbReference type="InterPro" id="IPR000182">
    <property type="entry name" value="GNAT_dom"/>
</dbReference>
<sequence>MIEIVESKYTKDEHKKFIVELLNDYASDIRSGVGLSESVKAKLVEELEKRDNIHTVLAFDDGKAVGIVVSIEGFSTFSCKPLLNIHDVVVSPEFRGRGISKMMLRKVEEIATRLGCCKMTLEVLEGNEIARNLYRSLGFNPYELDPKMGRALFWEKEL</sequence>
<gene>
    <name evidence="4" type="ORF">LCGC14_2986460</name>
</gene>
<dbReference type="InterPro" id="IPR051016">
    <property type="entry name" value="Diverse_Substrate_AcTransf"/>
</dbReference>
<dbReference type="GO" id="GO:0008080">
    <property type="term" value="F:N-acetyltransferase activity"/>
    <property type="evidence" value="ECO:0007669"/>
    <property type="project" value="UniProtKB-ARBA"/>
</dbReference>
<feature type="domain" description="N-acetyltransferase" evidence="3">
    <location>
        <begin position="2"/>
        <end position="158"/>
    </location>
</feature>
<dbReference type="PANTHER" id="PTHR10545">
    <property type="entry name" value="DIAMINE N-ACETYLTRANSFERASE"/>
    <property type="match status" value="1"/>
</dbReference>
<name>A0A0F8ZW91_9ZZZZ</name>
<keyword evidence="1" id="KW-0808">Transferase</keyword>
<dbReference type="CDD" id="cd04301">
    <property type="entry name" value="NAT_SF"/>
    <property type="match status" value="1"/>
</dbReference>
<dbReference type="PANTHER" id="PTHR10545:SF29">
    <property type="entry name" value="GH14572P-RELATED"/>
    <property type="match status" value="1"/>
</dbReference>
<dbReference type="AlphaFoldDB" id="A0A0F8ZW91"/>
<dbReference type="Pfam" id="PF00583">
    <property type="entry name" value="Acetyltransf_1"/>
    <property type="match status" value="1"/>
</dbReference>
<keyword evidence="2" id="KW-0012">Acyltransferase</keyword>
<evidence type="ECO:0000259" key="3">
    <source>
        <dbReference type="PROSITE" id="PS51186"/>
    </source>
</evidence>
<comment type="caution">
    <text evidence="4">The sequence shown here is derived from an EMBL/GenBank/DDBJ whole genome shotgun (WGS) entry which is preliminary data.</text>
</comment>
<dbReference type="Gene3D" id="3.40.630.30">
    <property type="match status" value="1"/>
</dbReference>
<evidence type="ECO:0000313" key="4">
    <source>
        <dbReference type="EMBL" id="KKK64216.1"/>
    </source>
</evidence>
<dbReference type="PROSITE" id="PS51186">
    <property type="entry name" value="GNAT"/>
    <property type="match status" value="1"/>
</dbReference>
<evidence type="ECO:0000256" key="1">
    <source>
        <dbReference type="ARBA" id="ARBA00022679"/>
    </source>
</evidence>